<evidence type="ECO:0000259" key="1">
    <source>
        <dbReference type="Pfam" id="PF11716"/>
    </source>
</evidence>
<dbReference type="Gene3D" id="1.20.120.450">
    <property type="entry name" value="dinb family like domain"/>
    <property type="match status" value="1"/>
</dbReference>
<accession>A0A2T0LWE8</accession>
<dbReference type="Proteomes" id="UP000238362">
    <property type="component" value="Unassembled WGS sequence"/>
</dbReference>
<dbReference type="GO" id="GO:0005886">
    <property type="term" value="C:plasma membrane"/>
    <property type="evidence" value="ECO:0007669"/>
    <property type="project" value="TreeGrafter"/>
</dbReference>
<dbReference type="OrthoDB" id="4453346at2"/>
<keyword evidence="3" id="KW-1185">Reference proteome</keyword>
<evidence type="ECO:0000313" key="3">
    <source>
        <dbReference type="Proteomes" id="UP000238362"/>
    </source>
</evidence>
<organism evidence="2 3">
    <name type="scientific">Prauserella shujinwangii</name>
    <dbReference type="NCBI Taxonomy" id="1453103"/>
    <lineage>
        <taxon>Bacteria</taxon>
        <taxon>Bacillati</taxon>
        <taxon>Actinomycetota</taxon>
        <taxon>Actinomycetes</taxon>
        <taxon>Pseudonocardiales</taxon>
        <taxon>Pseudonocardiaceae</taxon>
        <taxon>Prauserella</taxon>
    </lineage>
</organism>
<dbReference type="PANTHER" id="PTHR40758">
    <property type="entry name" value="CONSERVED PROTEIN"/>
    <property type="match status" value="1"/>
</dbReference>
<feature type="domain" description="Mycothiol-dependent maleylpyruvate isomerase metal-binding" evidence="1">
    <location>
        <begin position="10"/>
        <end position="129"/>
    </location>
</feature>
<dbReference type="InterPro" id="IPR017517">
    <property type="entry name" value="Maleyloyr_isom"/>
</dbReference>
<dbReference type="InterPro" id="IPR034660">
    <property type="entry name" value="DinB/YfiT-like"/>
</dbReference>
<dbReference type="SUPFAM" id="SSF109854">
    <property type="entry name" value="DinB/YfiT-like putative metalloenzymes"/>
    <property type="match status" value="1"/>
</dbReference>
<gene>
    <name evidence="2" type="ORF">B0I33_104167</name>
</gene>
<evidence type="ECO:0000313" key="2">
    <source>
        <dbReference type="EMBL" id="PRX48351.1"/>
    </source>
</evidence>
<name>A0A2T0LWE8_9PSEU</name>
<reference evidence="2 3" key="1">
    <citation type="submission" date="2018-03" db="EMBL/GenBank/DDBJ databases">
        <title>Genomic Encyclopedia of Type Strains, Phase III (KMG-III): the genomes of soil and plant-associated and newly described type strains.</title>
        <authorList>
            <person name="Whitman W."/>
        </authorList>
    </citation>
    <scope>NUCLEOTIDE SEQUENCE [LARGE SCALE GENOMIC DNA]</scope>
    <source>
        <strain evidence="2 3">CGMCC 4.7125</strain>
    </source>
</reference>
<dbReference type="AlphaFoldDB" id="A0A2T0LWE8"/>
<comment type="caution">
    <text evidence="2">The sequence shown here is derived from an EMBL/GenBank/DDBJ whole genome shotgun (WGS) entry which is preliminary data.</text>
</comment>
<protein>
    <submittedName>
        <fullName evidence="2">Uncharacterized protein (TIGR03083 family)</fullName>
    </submittedName>
</protein>
<dbReference type="NCBIfam" id="TIGR03083">
    <property type="entry name" value="maleylpyruvate isomerase family mycothiol-dependent enzyme"/>
    <property type="match status" value="1"/>
</dbReference>
<dbReference type="RefSeq" id="WP_106178446.1">
    <property type="nucleotide sequence ID" value="NZ_PVNH01000004.1"/>
</dbReference>
<dbReference type="EMBL" id="PVNH01000004">
    <property type="protein sequence ID" value="PRX48351.1"/>
    <property type="molecule type" value="Genomic_DNA"/>
</dbReference>
<dbReference type="InterPro" id="IPR024344">
    <property type="entry name" value="MDMPI_metal-binding"/>
</dbReference>
<sequence>MDASALRRVGAVCSGFLAGHTGADWSAPVPDLDWTVREVVAHLGDTSLWYATDLAAGPPELSTAEVKVRPDSAPEDLVRTVSAHVALLAAVVEASPADARGWHPWGEPDPAGFAAMACDELLVHTRDAALGLGVEFTPPAELAEATLRRLFPETPDGGDPWPELLWCNGRLELPGRPRRSGWRWHCSPLAEWNGPAATR</sequence>
<proteinExistence type="predicted"/>
<dbReference type="PANTHER" id="PTHR40758:SF1">
    <property type="entry name" value="CONSERVED PROTEIN"/>
    <property type="match status" value="1"/>
</dbReference>
<dbReference type="Pfam" id="PF11716">
    <property type="entry name" value="MDMPI_N"/>
    <property type="match status" value="1"/>
</dbReference>
<dbReference type="GO" id="GO:0046872">
    <property type="term" value="F:metal ion binding"/>
    <property type="evidence" value="ECO:0007669"/>
    <property type="project" value="InterPro"/>
</dbReference>